<comment type="similarity">
    <text evidence="1">Belongs to the lcsJ thioesterase family.</text>
</comment>
<dbReference type="CDD" id="cd00586">
    <property type="entry name" value="4HBT"/>
    <property type="match status" value="1"/>
</dbReference>
<evidence type="ECO:0000313" key="3">
    <source>
        <dbReference type="EMBL" id="GFF40549.1"/>
    </source>
</evidence>
<proteinExistence type="inferred from homology"/>
<gene>
    <name evidence="3" type="ORF">IFM46972_06251</name>
</gene>
<accession>A0A8H3RUN3</accession>
<sequence length="331" mass="37339">MHGETHQVMMGLFDTSLPDILASINLWKVATIILLALNVKCLPFVWHYRIFNPLVRAAWRRFRSCPQPAVVPDSKTPTVFLPSITSTYAPLFECDYNLHKSNSTYFTDLDASRSYLLSALCYDGLVTVDRELAAEGKKGILAAIIGSVTTSFKKEIRIFQEYEVWSRILTWDRKWLYIVTHFVQKGSAKSVGYLTAKSTRLDSKSSIGESKCSSSQPVIFATSISKYVFKKGRFTIPPERLLRASGLLRQDQKGEEKGVARPTNVQEHTSDSGVPDDIESERLKGMIYAESWNQLDSLHDELLKKDESINGVLAINHVGDITLPWKRFPTA</sequence>
<dbReference type="Gene3D" id="3.10.129.10">
    <property type="entry name" value="Hotdog Thioesterase"/>
    <property type="match status" value="1"/>
</dbReference>
<name>A0A8H3RUN3_9EURO</name>
<dbReference type="PANTHER" id="PTHR12475:SF4">
    <property type="entry name" value="PROTEIN THEM6"/>
    <property type="match status" value="1"/>
</dbReference>
<evidence type="ECO:0000256" key="2">
    <source>
        <dbReference type="SAM" id="MobiDB-lite"/>
    </source>
</evidence>
<dbReference type="Proteomes" id="UP000465221">
    <property type="component" value="Unassembled WGS sequence"/>
</dbReference>
<protein>
    <recommendedName>
        <fullName evidence="5">Thioesterase atnL</fullName>
    </recommendedName>
</protein>
<dbReference type="SUPFAM" id="SSF54637">
    <property type="entry name" value="Thioesterase/thiol ester dehydrase-isomerase"/>
    <property type="match status" value="1"/>
</dbReference>
<comment type="caution">
    <text evidence="3">The sequence shown here is derived from an EMBL/GenBank/DDBJ whole genome shotgun (WGS) entry which is preliminary data.</text>
</comment>
<dbReference type="EMBL" id="BLKC01000041">
    <property type="protein sequence ID" value="GFF40549.1"/>
    <property type="molecule type" value="Genomic_DNA"/>
</dbReference>
<reference evidence="3 4" key="1">
    <citation type="submission" date="2020-01" db="EMBL/GenBank/DDBJ databases">
        <title>Draft genome sequence of Aspergillus udagawae IFM 46972.</title>
        <authorList>
            <person name="Takahashi H."/>
            <person name="Yaguchi T."/>
        </authorList>
    </citation>
    <scope>NUCLEOTIDE SEQUENCE [LARGE SCALE GENOMIC DNA]</scope>
    <source>
        <strain evidence="3 4">IFM 46972</strain>
    </source>
</reference>
<dbReference type="Pfam" id="PF13279">
    <property type="entry name" value="4HBT_2"/>
    <property type="match status" value="1"/>
</dbReference>
<feature type="region of interest" description="Disordered" evidence="2">
    <location>
        <begin position="252"/>
        <end position="277"/>
    </location>
</feature>
<evidence type="ECO:0008006" key="5">
    <source>
        <dbReference type="Google" id="ProtNLM"/>
    </source>
</evidence>
<dbReference type="InterPro" id="IPR051490">
    <property type="entry name" value="THEM6_lcsJ_thioesterase"/>
</dbReference>
<organism evidence="3 4">
    <name type="scientific">Aspergillus udagawae</name>
    <dbReference type="NCBI Taxonomy" id="91492"/>
    <lineage>
        <taxon>Eukaryota</taxon>
        <taxon>Fungi</taxon>
        <taxon>Dikarya</taxon>
        <taxon>Ascomycota</taxon>
        <taxon>Pezizomycotina</taxon>
        <taxon>Eurotiomycetes</taxon>
        <taxon>Eurotiomycetidae</taxon>
        <taxon>Eurotiales</taxon>
        <taxon>Aspergillaceae</taxon>
        <taxon>Aspergillus</taxon>
        <taxon>Aspergillus subgen. Fumigati</taxon>
    </lineage>
</organism>
<dbReference type="InterPro" id="IPR029069">
    <property type="entry name" value="HotDog_dom_sf"/>
</dbReference>
<dbReference type="PANTHER" id="PTHR12475">
    <property type="match status" value="1"/>
</dbReference>
<evidence type="ECO:0000256" key="1">
    <source>
        <dbReference type="ARBA" id="ARBA00038476"/>
    </source>
</evidence>
<dbReference type="AlphaFoldDB" id="A0A8H3RUN3"/>
<evidence type="ECO:0000313" key="4">
    <source>
        <dbReference type="Proteomes" id="UP000465221"/>
    </source>
</evidence>